<evidence type="ECO:0000313" key="5">
    <source>
        <dbReference type="EMBL" id="RWA13049.1"/>
    </source>
</evidence>
<accession>A0A439DF83</accession>
<keyword evidence="3" id="KW-0472">Membrane</keyword>
<comment type="caution">
    <text evidence="5">The sequence shown here is derived from an EMBL/GenBank/DDBJ whole genome shotgun (WGS) entry which is preliminary data.</text>
</comment>
<evidence type="ECO:0000256" key="2">
    <source>
        <dbReference type="ARBA" id="ARBA00006727"/>
    </source>
</evidence>
<feature type="transmembrane region" description="Helical" evidence="3">
    <location>
        <begin position="91"/>
        <end position="112"/>
    </location>
</feature>
<dbReference type="EMBL" id="RYZI01000036">
    <property type="protein sequence ID" value="RWA13049.1"/>
    <property type="molecule type" value="Genomic_DNA"/>
</dbReference>
<dbReference type="Gene3D" id="1.20.1250.20">
    <property type="entry name" value="MFS general substrate transporter like domains"/>
    <property type="match status" value="2"/>
</dbReference>
<gene>
    <name evidence="5" type="ORF">EKO27_g2052</name>
</gene>
<dbReference type="GO" id="GO:0022857">
    <property type="term" value="F:transmembrane transporter activity"/>
    <property type="evidence" value="ECO:0007669"/>
    <property type="project" value="InterPro"/>
</dbReference>
<dbReference type="PROSITE" id="PS50850">
    <property type="entry name" value="MFS"/>
    <property type="match status" value="1"/>
</dbReference>
<dbReference type="PANTHER" id="PTHR11360:SF305">
    <property type="entry name" value="MAJOR FACILITATOR SUPERFAMILY (MFS) PROFILE DOMAIN-CONTAINING PROTEIN"/>
    <property type="match status" value="1"/>
</dbReference>
<feature type="transmembrane region" description="Helical" evidence="3">
    <location>
        <begin position="54"/>
        <end position="71"/>
    </location>
</feature>
<feature type="transmembrane region" description="Helical" evidence="3">
    <location>
        <begin position="214"/>
        <end position="234"/>
    </location>
</feature>
<keyword evidence="6" id="KW-1185">Reference proteome</keyword>
<evidence type="ECO:0000313" key="6">
    <source>
        <dbReference type="Proteomes" id="UP000286045"/>
    </source>
</evidence>
<organism evidence="5 6">
    <name type="scientific">Xylaria grammica</name>
    <dbReference type="NCBI Taxonomy" id="363999"/>
    <lineage>
        <taxon>Eukaryota</taxon>
        <taxon>Fungi</taxon>
        <taxon>Dikarya</taxon>
        <taxon>Ascomycota</taxon>
        <taxon>Pezizomycotina</taxon>
        <taxon>Sordariomycetes</taxon>
        <taxon>Xylariomycetidae</taxon>
        <taxon>Xylariales</taxon>
        <taxon>Xylariaceae</taxon>
        <taxon>Xylaria</taxon>
    </lineage>
</organism>
<feature type="transmembrane region" description="Helical" evidence="3">
    <location>
        <begin position="254"/>
        <end position="277"/>
    </location>
</feature>
<feature type="transmembrane region" description="Helical" evidence="3">
    <location>
        <begin position="419"/>
        <end position="439"/>
    </location>
</feature>
<sequence length="449" mass="46636">MATATSTTTAIELGDRLQTVLQREPIEAPKSDHESADPVLEASRLADSDVPDGGYGWVVVASCAILSWWTIGTSYSWGVIQGALVEEGLSTPAVLSFVGALGPTLLAAVAILNSRIMRAIGVRYTGMLGVFLIGLAEILAGFAVKSVAGLFITEGVLLGLGFGLSFIVTSSTPAQYFSKKRGLANGVVFAGGGFGGAILSLALDPLIRSAGPAWAFRTLGLSTLATGLPAAWFLKERTNVRRGGFVEWRLFKDLSFVFIFIAGAIGTFPLLVPPFFIPLFAKAIGLSSATGAGLLAGFNFASAVGRIFSGILCDKIGSLNALFLALSLAAISMLAVWPVSTTLAPLAVFSVVNGMANGGFFSTMPTVVGNCFGSARVTVAMGMIVTSWSGGYLLGAPIAGYLLDAYGGQDAGFQAYRPAMFYAGSLALGAAGFVELVRFRSNRNIFAKV</sequence>
<evidence type="ECO:0000259" key="4">
    <source>
        <dbReference type="PROSITE" id="PS50850"/>
    </source>
</evidence>
<feature type="domain" description="Major facilitator superfamily (MFS) profile" evidence="4">
    <location>
        <begin position="255"/>
        <end position="449"/>
    </location>
</feature>
<dbReference type="GO" id="GO:0016020">
    <property type="term" value="C:membrane"/>
    <property type="evidence" value="ECO:0007669"/>
    <property type="project" value="UniProtKB-SubCell"/>
</dbReference>
<comment type="similarity">
    <text evidence="2">Belongs to the major facilitator superfamily. Monocarboxylate porter (TC 2.A.1.13) family.</text>
</comment>
<dbReference type="Pfam" id="PF07690">
    <property type="entry name" value="MFS_1"/>
    <property type="match status" value="1"/>
</dbReference>
<feature type="transmembrane region" description="Helical" evidence="3">
    <location>
        <begin position="343"/>
        <end position="365"/>
    </location>
</feature>
<feature type="transmembrane region" description="Helical" evidence="3">
    <location>
        <begin position="316"/>
        <end position="337"/>
    </location>
</feature>
<feature type="transmembrane region" description="Helical" evidence="3">
    <location>
        <begin position="124"/>
        <end position="144"/>
    </location>
</feature>
<dbReference type="InterPro" id="IPR020846">
    <property type="entry name" value="MFS_dom"/>
</dbReference>
<keyword evidence="3" id="KW-0812">Transmembrane</keyword>
<dbReference type="InterPro" id="IPR050327">
    <property type="entry name" value="Proton-linked_MCT"/>
</dbReference>
<feature type="transmembrane region" description="Helical" evidence="3">
    <location>
        <begin position="150"/>
        <end position="170"/>
    </location>
</feature>
<dbReference type="InterPro" id="IPR036259">
    <property type="entry name" value="MFS_trans_sf"/>
</dbReference>
<dbReference type="AlphaFoldDB" id="A0A439DF83"/>
<dbReference type="InterPro" id="IPR011701">
    <property type="entry name" value="MFS"/>
</dbReference>
<dbReference type="Proteomes" id="UP000286045">
    <property type="component" value="Unassembled WGS sequence"/>
</dbReference>
<proteinExistence type="inferred from homology"/>
<feature type="transmembrane region" description="Helical" evidence="3">
    <location>
        <begin position="283"/>
        <end position="304"/>
    </location>
</feature>
<feature type="transmembrane region" description="Helical" evidence="3">
    <location>
        <begin position="182"/>
        <end position="202"/>
    </location>
</feature>
<comment type="subcellular location">
    <subcellularLocation>
        <location evidence="1">Membrane</location>
        <topology evidence="1">Multi-pass membrane protein</topology>
    </subcellularLocation>
</comment>
<keyword evidence="3" id="KW-1133">Transmembrane helix</keyword>
<evidence type="ECO:0000256" key="1">
    <source>
        <dbReference type="ARBA" id="ARBA00004141"/>
    </source>
</evidence>
<name>A0A439DF83_9PEZI</name>
<protein>
    <recommendedName>
        <fullName evidence="4">Major facilitator superfamily (MFS) profile domain-containing protein</fullName>
    </recommendedName>
</protein>
<dbReference type="PANTHER" id="PTHR11360">
    <property type="entry name" value="MONOCARBOXYLATE TRANSPORTER"/>
    <property type="match status" value="1"/>
</dbReference>
<dbReference type="SUPFAM" id="SSF103473">
    <property type="entry name" value="MFS general substrate transporter"/>
    <property type="match status" value="1"/>
</dbReference>
<feature type="transmembrane region" description="Helical" evidence="3">
    <location>
        <begin position="377"/>
        <end position="399"/>
    </location>
</feature>
<reference evidence="5 6" key="1">
    <citation type="submission" date="2018-12" db="EMBL/GenBank/DDBJ databases">
        <title>Draft genome sequence of Xylaria grammica IHI A82.</title>
        <authorList>
            <person name="Buettner E."/>
            <person name="Kellner H."/>
        </authorList>
    </citation>
    <scope>NUCLEOTIDE SEQUENCE [LARGE SCALE GENOMIC DNA]</scope>
    <source>
        <strain evidence="5 6">IHI A82</strain>
    </source>
</reference>
<evidence type="ECO:0000256" key="3">
    <source>
        <dbReference type="SAM" id="Phobius"/>
    </source>
</evidence>